<evidence type="ECO:0000313" key="1">
    <source>
        <dbReference type="EMBL" id="GAH99486.1"/>
    </source>
</evidence>
<sequence length="104" mass="12164">NFINSLNITYFKKGDLLYLNEDKILDIKNEVRKQIKLQSKSQSQIILGNFNIKQSIIKEIIEDLEQSENLEGVFCEEGNQIIFYTKKGINDKILESTDIFFIDE</sequence>
<comment type="caution">
    <text evidence="1">The sequence shown here is derived from an EMBL/GenBank/DDBJ whole genome shotgun (WGS) entry which is preliminary data.</text>
</comment>
<proteinExistence type="predicted"/>
<protein>
    <submittedName>
        <fullName evidence="1">Uncharacterized protein</fullName>
    </submittedName>
</protein>
<reference evidence="1" key="1">
    <citation type="journal article" date="2014" name="Front. Microbiol.">
        <title>High frequency of phylogenetically diverse reductive dehalogenase-homologous genes in deep subseafloor sedimentary metagenomes.</title>
        <authorList>
            <person name="Kawai M."/>
            <person name="Futagami T."/>
            <person name="Toyoda A."/>
            <person name="Takaki Y."/>
            <person name="Nishi S."/>
            <person name="Hori S."/>
            <person name="Arai W."/>
            <person name="Tsubouchi T."/>
            <person name="Morono Y."/>
            <person name="Uchiyama I."/>
            <person name="Ito T."/>
            <person name="Fujiyama A."/>
            <person name="Inagaki F."/>
            <person name="Takami H."/>
        </authorList>
    </citation>
    <scope>NUCLEOTIDE SEQUENCE</scope>
    <source>
        <strain evidence="1">Expedition CK06-06</strain>
    </source>
</reference>
<dbReference type="AlphaFoldDB" id="X1JXR8"/>
<dbReference type="EMBL" id="BARU01047460">
    <property type="protein sequence ID" value="GAH99486.1"/>
    <property type="molecule type" value="Genomic_DNA"/>
</dbReference>
<gene>
    <name evidence="1" type="ORF">S03H2_71108</name>
</gene>
<feature type="non-terminal residue" evidence="1">
    <location>
        <position position="1"/>
    </location>
</feature>
<accession>X1JXR8</accession>
<name>X1JXR8_9ZZZZ</name>
<feature type="non-terminal residue" evidence="1">
    <location>
        <position position="104"/>
    </location>
</feature>
<organism evidence="1">
    <name type="scientific">marine sediment metagenome</name>
    <dbReference type="NCBI Taxonomy" id="412755"/>
    <lineage>
        <taxon>unclassified sequences</taxon>
        <taxon>metagenomes</taxon>
        <taxon>ecological metagenomes</taxon>
    </lineage>
</organism>